<evidence type="ECO:0000256" key="2">
    <source>
        <dbReference type="ARBA" id="ARBA00005236"/>
    </source>
</evidence>
<dbReference type="InterPro" id="IPR025857">
    <property type="entry name" value="MacB_PCD"/>
</dbReference>
<comment type="similarity">
    <text evidence="2">Belongs to the ABC-4 integral membrane protein family. LolC/E subfamily.</text>
</comment>
<dbReference type="EMBL" id="NOXX01000187">
    <property type="protein sequence ID" value="OYQ45066.1"/>
    <property type="molecule type" value="Genomic_DNA"/>
</dbReference>
<comment type="caution">
    <text evidence="10">The sequence shown here is derived from an EMBL/GenBank/DDBJ whole genome shotgun (WGS) entry which is preliminary data.</text>
</comment>
<protein>
    <submittedName>
        <fullName evidence="10">Transmembrane permease</fullName>
    </submittedName>
</protein>
<name>A0A255ZUF8_9FLAO</name>
<dbReference type="PANTHER" id="PTHR30489">
    <property type="entry name" value="LIPOPROTEIN-RELEASING SYSTEM TRANSMEMBRANE PROTEIN LOLE"/>
    <property type="match status" value="1"/>
</dbReference>
<evidence type="ECO:0000256" key="1">
    <source>
        <dbReference type="ARBA" id="ARBA00004651"/>
    </source>
</evidence>
<dbReference type="OrthoDB" id="1522670at2"/>
<evidence type="ECO:0000256" key="4">
    <source>
        <dbReference type="ARBA" id="ARBA00022692"/>
    </source>
</evidence>
<evidence type="ECO:0000256" key="7">
    <source>
        <dbReference type="SAM" id="Phobius"/>
    </source>
</evidence>
<gene>
    <name evidence="10" type="ORF">CHX27_06775</name>
</gene>
<dbReference type="Pfam" id="PF02687">
    <property type="entry name" value="FtsX"/>
    <property type="match status" value="1"/>
</dbReference>
<dbReference type="Proteomes" id="UP000216035">
    <property type="component" value="Unassembled WGS sequence"/>
</dbReference>
<comment type="subcellular location">
    <subcellularLocation>
        <location evidence="1">Cell membrane</location>
        <topology evidence="1">Multi-pass membrane protein</topology>
    </subcellularLocation>
</comment>
<evidence type="ECO:0000313" key="11">
    <source>
        <dbReference type="Proteomes" id="UP000216035"/>
    </source>
</evidence>
<dbReference type="Pfam" id="PF12704">
    <property type="entry name" value="MacB_PCD"/>
    <property type="match status" value="1"/>
</dbReference>
<feature type="domain" description="MacB-like periplasmic core" evidence="9">
    <location>
        <begin position="28"/>
        <end position="218"/>
    </location>
</feature>
<feature type="transmembrane region" description="Helical" evidence="7">
    <location>
        <begin position="277"/>
        <end position="302"/>
    </location>
</feature>
<keyword evidence="4 7" id="KW-0812">Transmembrane</keyword>
<evidence type="ECO:0000256" key="3">
    <source>
        <dbReference type="ARBA" id="ARBA00022475"/>
    </source>
</evidence>
<accession>A0A255ZUF8</accession>
<dbReference type="AlphaFoldDB" id="A0A255ZUF8"/>
<evidence type="ECO:0000259" key="8">
    <source>
        <dbReference type="Pfam" id="PF02687"/>
    </source>
</evidence>
<feature type="domain" description="ABC3 transporter permease C-terminal" evidence="8">
    <location>
        <begin position="279"/>
        <end position="404"/>
    </location>
</feature>
<evidence type="ECO:0000259" key="9">
    <source>
        <dbReference type="Pfam" id="PF12704"/>
    </source>
</evidence>
<feature type="transmembrane region" description="Helical" evidence="7">
    <location>
        <begin position="373"/>
        <end position="399"/>
    </location>
</feature>
<reference evidence="10 11" key="1">
    <citation type="submission" date="2017-07" db="EMBL/GenBank/DDBJ databases">
        <title>Flavobacterium cyanobacteriorum sp. nov., isolated from cyanobacterial aggregates in a eutrophic lake.</title>
        <authorList>
            <person name="Cai H."/>
        </authorList>
    </citation>
    <scope>NUCLEOTIDE SEQUENCE [LARGE SCALE GENOMIC DNA]</scope>
    <source>
        <strain evidence="10 11">TH167</strain>
    </source>
</reference>
<dbReference type="PANTHER" id="PTHR30489:SF0">
    <property type="entry name" value="LIPOPROTEIN-RELEASING SYSTEM TRANSMEMBRANE PROTEIN LOLE"/>
    <property type="match status" value="1"/>
</dbReference>
<organism evidence="10 11">
    <name type="scientific">Flavobacterium aurantiibacter</name>
    <dbReference type="NCBI Taxonomy" id="2023067"/>
    <lineage>
        <taxon>Bacteria</taxon>
        <taxon>Pseudomonadati</taxon>
        <taxon>Bacteroidota</taxon>
        <taxon>Flavobacteriia</taxon>
        <taxon>Flavobacteriales</taxon>
        <taxon>Flavobacteriaceae</taxon>
        <taxon>Flavobacterium</taxon>
    </lineage>
</organism>
<evidence type="ECO:0000256" key="5">
    <source>
        <dbReference type="ARBA" id="ARBA00022989"/>
    </source>
</evidence>
<keyword evidence="11" id="KW-1185">Reference proteome</keyword>
<keyword evidence="3" id="KW-1003">Cell membrane</keyword>
<evidence type="ECO:0000256" key="6">
    <source>
        <dbReference type="ARBA" id="ARBA00023136"/>
    </source>
</evidence>
<evidence type="ECO:0000313" key="10">
    <source>
        <dbReference type="EMBL" id="OYQ45066.1"/>
    </source>
</evidence>
<keyword evidence="5 7" id="KW-1133">Transmembrane helix</keyword>
<sequence length="411" mass="45588">MNTPLFIASRLVKSKGRKNSISGPIIKIAISAIAISMLMMVVSIASGIGLQRKIREKIAAFNGHISISNFDENESKVSVNPISTKQTFYPTFTAIPEVTHIQGVATKAGIIRTPKAFEGIVFKGVGTDFKWDNFDEYLVAGRLPKYGSAMSNEVLLSEYLANRLGLKVGSKFVTFFMRDSAATQPFRRSFNVVGIYNSGFKDFDQSYVIGDLKHIQRMNKWSADQVGNFELFVSDFDRLKEIGESVYEEIPSTLNAVTILKSHSFLFEWMALFDFNIMLIIGFMVVVCSINMSVALLVLILEKTKLVGMLKALGAGNWFIRKVFIYQAFFLIGRGLLIGNALGLLAVGLQYYFGLVELNPDSYYVKVAPVFLNVPLILLVNLLTIGVCLLVLVVPSYLITKISPVKAIAYS</sequence>
<dbReference type="GO" id="GO:0044874">
    <property type="term" value="P:lipoprotein localization to outer membrane"/>
    <property type="evidence" value="ECO:0007669"/>
    <property type="project" value="TreeGrafter"/>
</dbReference>
<dbReference type="RefSeq" id="WP_094486007.1">
    <property type="nucleotide sequence ID" value="NZ_NOXX01000187.1"/>
</dbReference>
<dbReference type="InterPro" id="IPR051447">
    <property type="entry name" value="Lipoprotein-release_system"/>
</dbReference>
<dbReference type="GO" id="GO:0098797">
    <property type="term" value="C:plasma membrane protein complex"/>
    <property type="evidence" value="ECO:0007669"/>
    <property type="project" value="TreeGrafter"/>
</dbReference>
<dbReference type="InterPro" id="IPR003838">
    <property type="entry name" value="ABC3_permease_C"/>
</dbReference>
<proteinExistence type="inferred from homology"/>
<feature type="transmembrane region" description="Helical" evidence="7">
    <location>
        <begin position="21"/>
        <end position="45"/>
    </location>
</feature>
<feature type="transmembrane region" description="Helical" evidence="7">
    <location>
        <begin position="323"/>
        <end position="353"/>
    </location>
</feature>
<keyword evidence="6 7" id="KW-0472">Membrane</keyword>